<evidence type="ECO:0000256" key="1">
    <source>
        <dbReference type="SAM" id="SignalP"/>
    </source>
</evidence>
<feature type="signal peptide" evidence="1">
    <location>
        <begin position="1"/>
        <end position="22"/>
    </location>
</feature>
<organism evidence="3 4">
    <name type="scientific">Pseudoneobacillus rhizosphaerae</name>
    <dbReference type="NCBI Taxonomy" id="2880968"/>
    <lineage>
        <taxon>Bacteria</taxon>
        <taxon>Bacillati</taxon>
        <taxon>Bacillota</taxon>
        <taxon>Bacilli</taxon>
        <taxon>Bacillales</taxon>
        <taxon>Bacillaceae</taxon>
        <taxon>Pseudoneobacillus</taxon>
    </lineage>
</organism>
<accession>A0A9C7GCX4</accession>
<dbReference type="AlphaFoldDB" id="A0A9C7GCX4"/>
<comment type="caution">
    <text evidence="3">The sequence shown here is derived from an EMBL/GenBank/DDBJ whole genome shotgun (WGS) entry which is preliminary data.</text>
</comment>
<name>A0A9C7GCX4_9BACI</name>
<evidence type="ECO:0000313" key="3">
    <source>
        <dbReference type="EMBL" id="CAG9609998.1"/>
    </source>
</evidence>
<reference evidence="3" key="1">
    <citation type="submission" date="2021-10" db="EMBL/GenBank/DDBJ databases">
        <authorList>
            <person name="Criscuolo A."/>
        </authorList>
    </citation>
    <scope>NUCLEOTIDE SEQUENCE</scope>
    <source>
        <strain evidence="3">CIP111885</strain>
    </source>
</reference>
<dbReference type="InterPro" id="IPR041498">
    <property type="entry name" value="Big_6"/>
</dbReference>
<keyword evidence="1" id="KW-0732">Signal</keyword>
<dbReference type="Pfam" id="PF17936">
    <property type="entry name" value="Big_6"/>
    <property type="match status" value="1"/>
</dbReference>
<dbReference type="RefSeq" id="WP_230498224.1">
    <property type="nucleotide sequence ID" value="NZ_CAKJTG010000026.1"/>
</dbReference>
<sequence>MLKQLTLGVLVLFLSIPLIGHAEETKTISDYILDVSLPSTFTNEIIGEINTKVPLSNISVLYKNRDSNTFFNIGSDVHEHLQTSHPINNDATFMAPGDWIPIEISFMEGEEYVTLPVDSANNSILPAILKEGDIKPPKILKITNSKKIAYEGQPVTIEVQTAENANVQFVNLFTMDNRNIAFTKVSDHIWKTVVYREVSNVFITDIYGRNSNYYDPKLANTNWAYGYNEEYDFPSRLPYPKPSVNGTITTTSRKITGSSVPGGRVMVGIREEDSFRGISSIGTNGKGEYTLPIPLLKEGAEIWVIASTDAEMAPSMDERDPNPPPYIESDPLKLIVRNSEKDITPPTKPRVVSVSSRFKIVSGKAEPGSNIIVKDGNRVIGSGFVEPNGNFVIVITPQKLTSKLQLTSQDSNGNVSPVLSVKIK</sequence>
<dbReference type="Proteomes" id="UP000789845">
    <property type="component" value="Unassembled WGS sequence"/>
</dbReference>
<protein>
    <recommendedName>
        <fullName evidence="2">Bacterial Ig domain-containing protein</fullName>
    </recommendedName>
</protein>
<dbReference type="InterPro" id="IPR013783">
    <property type="entry name" value="Ig-like_fold"/>
</dbReference>
<proteinExistence type="predicted"/>
<dbReference type="Gene3D" id="2.60.40.10">
    <property type="entry name" value="Immunoglobulins"/>
    <property type="match status" value="1"/>
</dbReference>
<keyword evidence="4" id="KW-1185">Reference proteome</keyword>
<evidence type="ECO:0000259" key="2">
    <source>
        <dbReference type="Pfam" id="PF17936"/>
    </source>
</evidence>
<feature type="chain" id="PRO_5039146898" description="Bacterial Ig domain-containing protein" evidence="1">
    <location>
        <begin position="23"/>
        <end position="424"/>
    </location>
</feature>
<feature type="domain" description="Bacterial Ig" evidence="2">
    <location>
        <begin position="346"/>
        <end position="422"/>
    </location>
</feature>
<dbReference type="EMBL" id="CAKJTG010000026">
    <property type="protein sequence ID" value="CAG9609998.1"/>
    <property type="molecule type" value="Genomic_DNA"/>
</dbReference>
<gene>
    <name evidence="3" type="ORF">NEOCIP111885_03741</name>
</gene>
<evidence type="ECO:0000313" key="4">
    <source>
        <dbReference type="Proteomes" id="UP000789845"/>
    </source>
</evidence>